<sequence length="392" mass="45554">MATDTYWQLEHEYYTIATDHDLIVRVIEHEDIERTEGEGIDAKIVKDFVPNKVHEFKVKRSVLANSSEYFQKLLDTNSSFKESQQSRIDLLGDEARSAEIWFKILHGSPSGLTNLDITIKNVWEMLLIAHKYGLDPKLPVAKAWFEAWWIANKKKANGSTFGFGEYRELLFPCHTFEYAPGFAAATKYLAYNTIGHITEQRPNGFHHHHLRLDQGIVQQINAAKGRLKSILHDGLYTPIEKLLESSRCSCKEHTLYAYQKSLTNTEAWPLEKKFSKNSITALHDKLEGFSHTALVPKMCYDCRIDFGHVVHEAVRNTSSYFDGLCLDCMNTSKPKFGDADEDYWKHSRQGVSWDFNCRIRHGQPSWYFSFMGRKQKMMEWVHRPRYRNRSDS</sequence>
<evidence type="ECO:0000313" key="2">
    <source>
        <dbReference type="Proteomes" id="UP001281147"/>
    </source>
</evidence>
<dbReference type="EMBL" id="JAUTXU010000032">
    <property type="protein sequence ID" value="KAK3718302.1"/>
    <property type="molecule type" value="Genomic_DNA"/>
</dbReference>
<protein>
    <submittedName>
        <fullName evidence="1">Uncharacterized protein</fullName>
    </submittedName>
</protein>
<dbReference type="Proteomes" id="UP001281147">
    <property type="component" value="Unassembled WGS sequence"/>
</dbReference>
<reference evidence="1" key="1">
    <citation type="submission" date="2023-07" db="EMBL/GenBank/DDBJ databases">
        <title>Black Yeasts Isolated from many extreme environments.</title>
        <authorList>
            <person name="Coleine C."/>
            <person name="Stajich J.E."/>
            <person name="Selbmann L."/>
        </authorList>
    </citation>
    <scope>NUCLEOTIDE SEQUENCE</scope>
    <source>
        <strain evidence="1">CCFEE 5714</strain>
    </source>
</reference>
<accession>A0ACC3NJS9</accession>
<proteinExistence type="predicted"/>
<gene>
    <name evidence="1" type="ORF">LTR37_005115</name>
</gene>
<comment type="caution">
    <text evidence="1">The sequence shown here is derived from an EMBL/GenBank/DDBJ whole genome shotgun (WGS) entry which is preliminary data.</text>
</comment>
<organism evidence="1 2">
    <name type="scientific">Vermiconidia calcicola</name>
    <dbReference type="NCBI Taxonomy" id="1690605"/>
    <lineage>
        <taxon>Eukaryota</taxon>
        <taxon>Fungi</taxon>
        <taxon>Dikarya</taxon>
        <taxon>Ascomycota</taxon>
        <taxon>Pezizomycotina</taxon>
        <taxon>Dothideomycetes</taxon>
        <taxon>Dothideomycetidae</taxon>
        <taxon>Mycosphaerellales</taxon>
        <taxon>Extremaceae</taxon>
        <taxon>Vermiconidia</taxon>
    </lineage>
</organism>
<evidence type="ECO:0000313" key="1">
    <source>
        <dbReference type="EMBL" id="KAK3718302.1"/>
    </source>
</evidence>
<keyword evidence="2" id="KW-1185">Reference proteome</keyword>
<name>A0ACC3NJS9_9PEZI</name>